<comment type="subcellular location">
    <subcellularLocation>
        <location evidence="1">Nucleus</location>
    </subcellularLocation>
</comment>
<protein>
    <recommendedName>
        <fullName evidence="8">Xylanolytic transcriptional activator regulatory domain-containing protein</fullName>
    </recommendedName>
</protein>
<evidence type="ECO:0000256" key="6">
    <source>
        <dbReference type="ARBA" id="ARBA00023242"/>
    </source>
</evidence>
<evidence type="ECO:0000256" key="3">
    <source>
        <dbReference type="ARBA" id="ARBA00023015"/>
    </source>
</evidence>
<evidence type="ECO:0000256" key="5">
    <source>
        <dbReference type="ARBA" id="ARBA00023163"/>
    </source>
</evidence>
<feature type="region of interest" description="Disordered" evidence="7">
    <location>
        <begin position="545"/>
        <end position="571"/>
    </location>
</feature>
<evidence type="ECO:0000256" key="7">
    <source>
        <dbReference type="SAM" id="MobiDB-lite"/>
    </source>
</evidence>
<evidence type="ECO:0000313" key="9">
    <source>
        <dbReference type="EMBL" id="KAL2850138.1"/>
    </source>
</evidence>
<dbReference type="EMBL" id="JBFXLU010000039">
    <property type="protein sequence ID" value="KAL2850138.1"/>
    <property type="molecule type" value="Genomic_DNA"/>
</dbReference>
<evidence type="ECO:0000256" key="2">
    <source>
        <dbReference type="ARBA" id="ARBA00022833"/>
    </source>
</evidence>
<keyword evidence="4" id="KW-0238">DNA-binding</keyword>
<feature type="compositionally biased region" description="Basic and acidic residues" evidence="7">
    <location>
        <begin position="85"/>
        <end position="97"/>
    </location>
</feature>
<dbReference type="PANTHER" id="PTHR31845:SF17">
    <property type="entry name" value="ZN(II)2CYS6 TRANSCRIPTION FACTOR (EUROFUNG)"/>
    <property type="match status" value="1"/>
</dbReference>
<evidence type="ECO:0000256" key="4">
    <source>
        <dbReference type="ARBA" id="ARBA00023125"/>
    </source>
</evidence>
<dbReference type="Proteomes" id="UP001610446">
    <property type="component" value="Unassembled WGS sequence"/>
</dbReference>
<sequence>MGKRLPCVFKKDPTYPLPSSENRLLGALLNDLESLQSAVNELRAAGDLPNLPSLQSTAALSELRSGAKTLENGEGLPGDMSVDLIDNHPEAPSRDEATATQPPIQSLYQITHLRSLRSQRLGIGEEMAASSSEPEDLISRNVISESLAKMLVNRYLRKTDHYLYGIASGYKSLQEIRQASPLLLAAILTVEALQRSDSEQLYRACYAEFRSLMADFLFSHSISLEDLRGLCIACFWLSDISWSISSVAIRRAVELELHKSFPIAVEALKSQPSSEGTDKRTKRLVDSARIWYLLYICDQHLAILYSRPYIMREDDAIQNWALYLAVNNNPTDVRILSQVALLQILRSVSETFGQDSKRRVTTALRPQLDNFLRQLDKWVDHWLSLTREHPIIGAYPAKAIMLHHHFSKLLVASHVFRGLGRDPTKDPLPAEFQSLAAEAIGSARAVLDSTVNDPDIVKAFVGVPHYYHTMIAFACSFLLKTAKIYHGHVPIDSTLVVNAIKPVVDLCLGVNCTSYHLAHWIGRGLQTLLNDYLKSLPVGDTLRTSEMHPPRYLPSQPQPQLPPHPGPPTELTMDLDGSNDLWGGDLASATHGDNLLSSTLFEGAMQQDPDSGLFGFPWDPSISFASLEHMGLGLL</sequence>
<proteinExistence type="predicted"/>
<feature type="region of interest" description="Disordered" evidence="7">
    <location>
        <begin position="69"/>
        <end position="104"/>
    </location>
</feature>
<evidence type="ECO:0000313" key="10">
    <source>
        <dbReference type="Proteomes" id="UP001610446"/>
    </source>
</evidence>
<evidence type="ECO:0000259" key="8">
    <source>
        <dbReference type="SMART" id="SM00906"/>
    </source>
</evidence>
<dbReference type="SMART" id="SM00906">
    <property type="entry name" value="Fungal_trans"/>
    <property type="match status" value="1"/>
</dbReference>
<accession>A0ABR4KFY4</accession>
<reference evidence="9 10" key="1">
    <citation type="submission" date="2024-07" db="EMBL/GenBank/DDBJ databases">
        <title>Section-level genome sequencing and comparative genomics of Aspergillus sections Usti and Cavernicolus.</title>
        <authorList>
            <consortium name="Lawrence Berkeley National Laboratory"/>
            <person name="Nybo J.L."/>
            <person name="Vesth T.C."/>
            <person name="Theobald S."/>
            <person name="Frisvad J.C."/>
            <person name="Larsen T.O."/>
            <person name="Kjaerboelling I."/>
            <person name="Rothschild-Mancinelli K."/>
            <person name="Lyhne E.K."/>
            <person name="Kogle M.E."/>
            <person name="Barry K."/>
            <person name="Clum A."/>
            <person name="Na H."/>
            <person name="Ledsgaard L."/>
            <person name="Lin J."/>
            <person name="Lipzen A."/>
            <person name="Kuo A."/>
            <person name="Riley R."/>
            <person name="Mondo S."/>
            <person name="Labutti K."/>
            <person name="Haridas S."/>
            <person name="Pangalinan J."/>
            <person name="Salamov A.A."/>
            <person name="Simmons B.A."/>
            <person name="Magnuson J.K."/>
            <person name="Chen J."/>
            <person name="Drula E."/>
            <person name="Henrissat B."/>
            <person name="Wiebenga A."/>
            <person name="Lubbers R.J."/>
            <person name="Gomes A.C."/>
            <person name="Makela M.R."/>
            <person name="Stajich J."/>
            <person name="Grigoriev I.V."/>
            <person name="Mortensen U.H."/>
            <person name="De Vries R.P."/>
            <person name="Baker S.E."/>
            <person name="Andersen M.R."/>
        </authorList>
    </citation>
    <scope>NUCLEOTIDE SEQUENCE [LARGE SCALE GENOMIC DNA]</scope>
    <source>
        <strain evidence="9 10">CBS 123904</strain>
    </source>
</reference>
<keyword evidence="6" id="KW-0539">Nucleus</keyword>
<dbReference type="CDD" id="cd12148">
    <property type="entry name" value="fungal_TF_MHR"/>
    <property type="match status" value="1"/>
</dbReference>
<feature type="compositionally biased region" description="Pro residues" evidence="7">
    <location>
        <begin position="556"/>
        <end position="568"/>
    </location>
</feature>
<dbReference type="InterPro" id="IPR051089">
    <property type="entry name" value="prtT"/>
</dbReference>
<keyword evidence="10" id="KW-1185">Reference proteome</keyword>
<name>A0ABR4KFY4_9EURO</name>
<gene>
    <name evidence="9" type="ORF">BJY01DRAFT_245603</name>
</gene>
<organism evidence="9 10">
    <name type="scientific">Aspergillus pseudoustus</name>
    <dbReference type="NCBI Taxonomy" id="1810923"/>
    <lineage>
        <taxon>Eukaryota</taxon>
        <taxon>Fungi</taxon>
        <taxon>Dikarya</taxon>
        <taxon>Ascomycota</taxon>
        <taxon>Pezizomycotina</taxon>
        <taxon>Eurotiomycetes</taxon>
        <taxon>Eurotiomycetidae</taxon>
        <taxon>Eurotiales</taxon>
        <taxon>Aspergillaceae</taxon>
        <taxon>Aspergillus</taxon>
        <taxon>Aspergillus subgen. Nidulantes</taxon>
    </lineage>
</organism>
<dbReference type="InterPro" id="IPR007219">
    <property type="entry name" value="XnlR_reg_dom"/>
</dbReference>
<comment type="caution">
    <text evidence="9">The sequence shown here is derived from an EMBL/GenBank/DDBJ whole genome shotgun (WGS) entry which is preliminary data.</text>
</comment>
<dbReference type="PANTHER" id="PTHR31845">
    <property type="entry name" value="FINGER DOMAIN PROTEIN, PUTATIVE-RELATED"/>
    <property type="match status" value="1"/>
</dbReference>
<keyword evidence="5" id="KW-0804">Transcription</keyword>
<feature type="domain" description="Xylanolytic transcriptional activator regulatory" evidence="8">
    <location>
        <begin position="241"/>
        <end position="329"/>
    </location>
</feature>
<keyword evidence="2" id="KW-0862">Zinc</keyword>
<evidence type="ECO:0000256" key="1">
    <source>
        <dbReference type="ARBA" id="ARBA00004123"/>
    </source>
</evidence>
<keyword evidence="3" id="KW-0805">Transcription regulation</keyword>